<keyword evidence="8" id="KW-1185">Reference proteome</keyword>
<evidence type="ECO:0000259" key="5">
    <source>
        <dbReference type="PROSITE" id="PS50111"/>
    </source>
</evidence>
<dbReference type="Gene3D" id="6.10.340.10">
    <property type="match status" value="1"/>
</dbReference>
<dbReference type="PANTHER" id="PTHR43531:SF11">
    <property type="entry name" value="METHYL-ACCEPTING CHEMOTAXIS PROTEIN 3"/>
    <property type="match status" value="1"/>
</dbReference>
<feature type="domain" description="Methyl-accepting transducer" evidence="5">
    <location>
        <begin position="311"/>
        <end position="540"/>
    </location>
</feature>
<evidence type="ECO:0000256" key="1">
    <source>
        <dbReference type="ARBA" id="ARBA00022500"/>
    </source>
</evidence>
<dbReference type="Proteomes" id="UP001169242">
    <property type="component" value="Unassembled WGS sequence"/>
</dbReference>
<sequence length="558" mass="62090">MIKHLTRCSIRQRNLIGFFSLISLLIMVSSISLFSLDILSRNTESLYNQSFSTEHYSWVIKNGFNTLEKEMYKIIINNSTSSILQTNADMLNAIGNLYSINENPDITYLEQLENLELYLNELKVFHQDILAASLASDTERALSILQNDYVITISKAHTIATNLTDYAQMSAQAKIEQILLLKTIVISIIACLTIVSILLGLYISFIITKSITQPLDTFKDCLTKFAGGHLNITVPYKNNDEIGQLAICLEESTSTLKSYIEDISHTLSLLANGHMDIQIASHYKGDFKTIEHSILHISNSLNTTLHQIHLATHDVSENALHVLEGSKELAAQNIHQKGLITQLFKVIDDVSVKSNENTLSAHSLYDLSLELTSFIEDNSEQIIALTHTMDDIKKSTFDIKQIIEVIDGIASESHLLSLNATIEASRFGSQANAFNLIAREMHELSIKSASAVKKSTTLIENSINTTLKGNEIVQQTIDILDVLITKVHSTLSPITSITYSSKEQATTLTHMEEDIKEVSTITTDIADFASKSAMISENLAAKSQELNLLLSQFTFNIE</sequence>
<evidence type="ECO:0000256" key="3">
    <source>
        <dbReference type="PROSITE-ProRule" id="PRU00284"/>
    </source>
</evidence>
<keyword evidence="1" id="KW-0145">Chemotaxis</keyword>
<dbReference type="Pfam" id="PF00015">
    <property type="entry name" value="MCPsignal"/>
    <property type="match status" value="1"/>
</dbReference>
<feature type="domain" description="HAMP" evidence="6">
    <location>
        <begin position="209"/>
        <end position="261"/>
    </location>
</feature>
<comment type="similarity">
    <text evidence="2">Belongs to the methyl-accepting chemotaxis (MCP) protein family.</text>
</comment>
<dbReference type="SMART" id="SM00283">
    <property type="entry name" value="MA"/>
    <property type="match status" value="1"/>
</dbReference>
<dbReference type="EMBL" id="JAQIFT010000007">
    <property type="protein sequence ID" value="MDA3730090.1"/>
    <property type="molecule type" value="Genomic_DNA"/>
</dbReference>
<feature type="transmembrane region" description="Helical" evidence="4">
    <location>
        <begin position="179"/>
        <end position="205"/>
    </location>
</feature>
<dbReference type="GO" id="GO:0005886">
    <property type="term" value="C:plasma membrane"/>
    <property type="evidence" value="ECO:0007669"/>
    <property type="project" value="TreeGrafter"/>
</dbReference>
<dbReference type="Gene3D" id="1.10.287.950">
    <property type="entry name" value="Methyl-accepting chemotaxis protein"/>
    <property type="match status" value="1"/>
</dbReference>
<dbReference type="RefSeq" id="WP_053985812.1">
    <property type="nucleotide sequence ID" value="NZ_JAQIFT010000007.1"/>
</dbReference>
<dbReference type="AlphaFoldDB" id="A0AA42DJM3"/>
<dbReference type="InterPro" id="IPR004089">
    <property type="entry name" value="MCPsignal_dom"/>
</dbReference>
<dbReference type="SUPFAM" id="SSF58104">
    <property type="entry name" value="Methyl-accepting chemotaxis protein (MCP) signaling domain"/>
    <property type="match status" value="1"/>
</dbReference>
<accession>A0AA42DJM3</accession>
<dbReference type="InterPro" id="IPR051310">
    <property type="entry name" value="MCP_chemotaxis"/>
</dbReference>
<proteinExistence type="inferred from homology"/>
<comment type="caution">
    <text evidence="7">The sequence shown here is derived from an EMBL/GenBank/DDBJ whole genome shotgun (WGS) entry which is preliminary data.</text>
</comment>
<keyword evidence="3" id="KW-0807">Transducer</keyword>
<evidence type="ECO:0000256" key="2">
    <source>
        <dbReference type="ARBA" id="ARBA00029447"/>
    </source>
</evidence>
<dbReference type="GO" id="GO:0006935">
    <property type="term" value="P:chemotaxis"/>
    <property type="evidence" value="ECO:0007669"/>
    <property type="project" value="UniProtKB-KW"/>
</dbReference>
<dbReference type="PROSITE" id="PS50111">
    <property type="entry name" value="CHEMOTAXIS_TRANSDUC_2"/>
    <property type="match status" value="1"/>
</dbReference>
<feature type="transmembrane region" description="Helical" evidence="4">
    <location>
        <begin position="15"/>
        <end position="36"/>
    </location>
</feature>
<name>A0AA42DJM3_9FIRM</name>
<dbReference type="PANTHER" id="PTHR43531">
    <property type="entry name" value="PROTEIN ICFG"/>
    <property type="match status" value="1"/>
</dbReference>
<dbReference type="GO" id="GO:0004888">
    <property type="term" value="F:transmembrane signaling receptor activity"/>
    <property type="evidence" value="ECO:0007669"/>
    <property type="project" value="TreeGrafter"/>
</dbReference>
<keyword evidence="4" id="KW-1133">Transmembrane helix</keyword>
<dbReference type="InterPro" id="IPR003660">
    <property type="entry name" value="HAMP_dom"/>
</dbReference>
<keyword evidence="4" id="KW-0472">Membrane</keyword>
<gene>
    <name evidence="7" type="ORF">PBV87_00995</name>
</gene>
<dbReference type="GO" id="GO:0007165">
    <property type="term" value="P:signal transduction"/>
    <property type="evidence" value="ECO:0007669"/>
    <property type="project" value="UniProtKB-KW"/>
</dbReference>
<dbReference type="CDD" id="cd06225">
    <property type="entry name" value="HAMP"/>
    <property type="match status" value="1"/>
</dbReference>
<evidence type="ECO:0000313" key="7">
    <source>
        <dbReference type="EMBL" id="MDA3730090.1"/>
    </source>
</evidence>
<organism evidence="7 8">
    <name type="scientific">Holtiella tumoricola</name>
    <dbReference type="NCBI Taxonomy" id="3018743"/>
    <lineage>
        <taxon>Bacteria</taxon>
        <taxon>Bacillati</taxon>
        <taxon>Bacillota</taxon>
        <taxon>Clostridia</taxon>
        <taxon>Lachnospirales</taxon>
        <taxon>Cellulosilyticaceae</taxon>
        <taxon>Holtiella</taxon>
    </lineage>
</organism>
<evidence type="ECO:0000256" key="4">
    <source>
        <dbReference type="SAM" id="Phobius"/>
    </source>
</evidence>
<keyword evidence="4" id="KW-0812">Transmembrane</keyword>
<reference evidence="7" key="1">
    <citation type="journal article" date="2023" name="Int. J. Syst. Evol. Microbiol.">
        <title>&lt;i&gt;Holtiella tumoricola&lt;/i&gt; gen. nov. sp. nov., isolated from a human clinical sample.</title>
        <authorList>
            <person name="Allen-Vercoe E."/>
            <person name="Daigneault M.C."/>
            <person name="Vancuren S.J."/>
            <person name="Cochrane K."/>
            <person name="O'Neal L.L."/>
            <person name="Sankaranarayanan K."/>
            <person name="Lawson P.A."/>
        </authorList>
    </citation>
    <scope>NUCLEOTIDE SEQUENCE</scope>
    <source>
        <strain evidence="7">CC70A</strain>
    </source>
</reference>
<evidence type="ECO:0000259" key="6">
    <source>
        <dbReference type="PROSITE" id="PS50885"/>
    </source>
</evidence>
<evidence type="ECO:0000313" key="8">
    <source>
        <dbReference type="Proteomes" id="UP001169242"/>
    </source>
</evidence>
<dbReference type="PROSITE" id="PS50885">
    <property type="entry name" value="HAMP"/>
    <property type="match status" value="1"/>
</dbReference>
<protein>
    <submittedName>
        <fullName evidence="7">Methyl-accepting chemotaxis protein</fullName>
    </submittedName>
</protein>